<reference evidence="3" key="1">
    <citation type="submission" date="2023-03" db="EMBL/GenBank/DDBJ databases">
        <title>Chitinimonas shenzhenensis gen. nov., sp. nov., a novel member of family Burkholderiaceae isolated from activated sludge collected in Shen Zhen, China.</title>
        <authorList>
            <person name="Wang X."/>
        </authorList>
    </citation>
    <scope>NUCLEOTIDE SEQUENCE</scope>
    <source>
        <strain evidence="3">DQS-5</strain>
    </source>
</reference>
<dbReference type="PANTHER" id="PTHR38834">
    <property type="entry name" value="PERIPLASMIC SUBSTRATE BINDING PROTEIN FAMILY 3"/>
    <property type="match status" value="1"/>
</dbReference>
<comment type="caution">
    <text evidence="3">The sequence shown here is derived from an EMBL/GenBank/DDBJ whole genome shotgun (WGS) entry which is preliminary data.</text>
</comment>
<organism evidence="3 4">
    <name type="scientific">Parachitinimonas caeni</name>
    <dbReference type="NCBI Taxonomy" id="3031301"/>
    <lineage>
        <taxon>Bacteria</taxon>
        <taxon>Pseudomonadati</taxon>
        <taxon>Pseudomonadota</taxon>
        <taxon>Betaproteobacteria</taxon>
        <taxon>Neisseriales</taxon>
        <taxon>Chitinibacteraceae</taxon>
        <taxon>Parachitinimonas</taxon>
    </lineage>
</organism>
<proteinExistence type="predicted"/>
<dbReference type="SUPFAM" id="SSF53850">
    <property type="entry name" value="Periplasmic binding protein-like II"/>
    <property type="match status" value="1"/>
</dbReference>
<dbReference type="InterPro" id="IPR001638">
    <property type="entry name" value="Solute-binding_3/MltF_N"/>
</dbReference>
<evidence type="ECO:0000259" key="2">
    <source>
        <dbReference type="Pfam" id="PF00497"/>
    </source>
</evidence>
<dbReference type="RefSeq" id="WP_284101945.1">
    <property type="nucleotide sequence ID" value="NZ_JARRAF010000021.1"/>
</dbReference>
<dbReference type="Proteomes" id="UP001172778">
    <property type="component" value="Unassembled WGS sequence"/>
</dbReference>
<accession>A0ABT7E0M7</accession>
<dbReference type="EMBL" id="JARRAF010000021">
    <property type="protein sequence ID" value="MDK2125604.1"/>
    <property type="molecule type" value="Genomic_DNA"/>
</dbReference>
<feature type="chain" id="PRO_5046902557" evidence="1">
    <location>
        <begin position="20"/>
        <end position="242"/>
    </location>
</feature>
<evidence type="ECO:0000256" key="1">
    <source>
        <dbReference type="SAM" id="SignalP"/>
    </source>
</evidence>
<name>A0ABT7E0M7_9NEIS</name>
<dbReference type="PANTHER" id="PTHR38834:SF3">
    <property type="entry name" value="SOLUTE-BINDING PROTEIN FAMILY 3_N-TERMINAL DOMAIN-CONTAINING PROTEIN"/>
    <property type="match status" value="1"/>
</dbReference>
<protein>
    <submittedName>
        <fullName evidence="3">Transporter substrate-binding domain-containing protein</fullName>
    </submittedName>
</protein>
<gene>
    <name evidence="3" type="ORF">PZA18_16235</name>
</gene>
<feature type="signal peptide" evidence="1">
    <location>
        <begin position="1"/>
        <end position="19"/>
    </location>
</feature>
<dbReference type="Pfam" id="PF00497">
    <property type="entry name" value="SBP_bac_3"/>
    <property type="match status" value="1"/>
</dbReference>
<dbReference type="Gene3D" id="3.40.190.10">
    <property type="entry name" value="Periplasmic binding protein-like II"/>
    <property type="match status" value="2"/>
</dbReference>
<sequence>MTKCLIAVLLSGSVVFAHAEVRLVAGEVPPFVYRDNGVEKGVAYDLFKEMAKRVGHSGKIEMVPFVRAIEMGKTEPNMLLIPIGRNEAREKSYGWVTGLVEEEFLLFAASNSKVDISSFEAAKDLRIGVMRASVGERIAKEKGLAKIEDVTQEDVNAKKLAGGRIDAWIGARNSVMQGQKVAGLDRKLLRSGAVGSRINIFLASSLNFDAAEAAKWKGALEAIKKDGTYARILKNYEYDLPD</sequence>
<evidence type="ECO:0000313" key="4">
    <source>
        <dbReference type="Proteomes" id="UP001172778"/>
    </source>
</evidence>
<evidence type="ECO:0000313" key="3">
    <source>
        <dbReference type="EMBL" id="MDK2125604.1"/>
    </source>
</evidence>
<feature type="domain" description="Solute-binding protein family 3/N-terminal" evidence="2">
    <location>
        <begin position="25"/>
        <end position="236"/>
    </location>
</feature>
<keyword evidence="4" id="KW-1185">Reference proteome</keyword>
<keyword evidence="1" id="KW-0732">Signal</keyword>